<dbReference type="Proteomes" id="UP000244855">
    <property type="component" value="Unassembled WGS sequence"/>
</dbReference>
<protein>
    <submittedName>
        <fullName evidence="3">Uncharacterized protein</fullName>
    </submittedName>
</protein>
<evidence type="ECO:0000256" key="2">
    <source>
        <dbReference type="SAM" id="SignalP"/>
    </source>
</evidence>
<proteinExistence type="predicted"/>
<keyword evidence="2" id="KW-0732">Signal</keyword>
<evidence type="ECO:0000313" key="4">
    <source>
        <dbReference type="Proteomes" id="UP000244855"/>
    </source>
</evidence>
<feature type="signal peptide" evidence="2">
    <location>
        <begin position="1"/>
        <end position="20"/>
    </location>
</feature>
<dbReference type="EMBL" id="KZ805426">
    <property type="protein sequence ID" value="PVH97890.1"/>
    <property type="molecule type" value="Genomic_DNA"/>
</dbReference>
<evidence type="ECO:0000313" key="3">
    <source>
        <dbReference type="EMBL" id="PVH97890.1"/>
    </source>
</evidence>
<reference evidence="3 4" key="1">
    <citation type="journal article" date="2018" name="Sci. Rep.">
        <title>Comparative genomics provides insights into the lifestyle and reveals functional heterogeneity of dark septate endophytic fungi.</title>
        <authorList>
            <person name="Knapp D.G."/>
            <person name="Nemeth J.B."/>
            <person name="Barry K."/>
            <person name="Hainaut M."/>
            <person name="Henrissat B."/>
            <person name="Johnson J."/>
            <person name="Kuo A."/>
            <person name="Lim J.H.P."/>
            <person name="Lipzen A."/>
            <person name="Nolan M."/>
            <person name="Ohm R.A."/>
            <person name="Tamas L."/>
            <person name="Grigoriev I.V."/>
            <person name="Spatafora J.W."/>
            <person name="Nagy L.G."/>
            <person name="Kovacs G.M."/>
        </authorList>
    </citation>
    <scope>NUCLEOTIDE SEQUENCE [LARGE SCALE GENOMIC DNA]</scope>
    <source>
        <strain evidence="3 4">DSE2036</strain>
    </source>
</reference>
<accession>A0A2V1DIE1</accession>
<sequence>MYLLKPLVFAVLSGIHGAHAAICNTQQTRSNDIEASGYQIARQLFRALDAISDDLCKGQAPYPNGGMRTHQYNSLVFSIYGQDASNPAPDCSKPFADIIDQCTVQGNVWGGNTSSQGLLFEIQNGAYPERGLSPARLELRKRADQKEIGRGIRSRGSSRGPQKVF</sequence>
<dbReference type="AlphaFoldDB" id="A0A2V1DIE1"/>
<evidence type="ECO:0000256" key="1">
    <source>
        <dbReference type="SAM" id="MobiDB-lite"/>
    </source>
</evidence>
<keyword evidence="4" id="KW-1185">Reference proteome</keyword>
<feature type="chain" id="PRO_5016112081" evidence="2">
    <location>
        <begin position="21"/>
        <end position="165"/>
    </location>
</feature>
<feature type="compositionally biased region" description="Low complexity" evidence="1">
    <location>
        <begin position="154"/>
        <end position="165"/>
    </location>
</feature>
<feature type="region of interest" description="Disordered" evidence="1">
    <location>
        <begin position="143"/>
        <end position="165"/>
    </location>
</feature>
<name>A0A2V1DIE1_9PLEO</name>
<organism evidence="3 4">
    <name type="scientific">Periconia macrospinosa</name>
    <dbReference type="NCBI Taxonomy" id="97972"/>
    <lineage>
        <taxon>Eukaryota</taxon>
        <taxon>Fungi</taxon>
        <taxon>Dikarya</taxon>
        <taxon>Ascomycota</taxon>
        <taxon>Pezizomycotina</taxon>
        <taxon>Dothideomycetes</taxon>
        <taxon>Pleosporomycetidae</taxon>
        <taxon>Pleosporales</taxon>
        <taxon>Massarineae</taxon>
        <taxon>Periconiaceae</taxon>
        <taxon>Periconia</taxon>
    </lineage>
</organism>
<gene>
    <name evidence="3" type="ORF">DM02DRAFT_64593</name>
</gene>
<dbReference type="OrthoDB" id="1668230at2759"/>
<dbReference type="STRING" id="97972.A0A2V1DIE1"/>